<proteinExistence type="inferred from homology"/>
<feature type="compositionally biased region" description="Basic and acidic residues" evidence="3">
    <location>
        <begin position="45"/>
        <end position="61"/>
    </location>
</feature>
<protein>
    <recommendedName>
        <fullName evidence="2">DPY30 domain-containing protein 2</fullName>
    </recommendedName>
</protein>
<evidence type="ECO:0000256" key="3">
    <source>
        <dbReference type="SAM" id="MobiDB-lite"/>
    </source>
</evidence>
<name>A0A8C7AAS1_NEOVI</name>
<keyword evidence="5" id="KW-1185">Reference proteome</keyword>
<dbReference type="CDD" id="cd22966">
    <property type="entry name" value="DD_DYDC-like"/>
    <property type="match status" value="1"/>
</dbReference>
<evidence type="ECO:0000313" key="5">
    <source>
        <dbReference type="Proteomes" id="UP000694425"/>
    </source>
</evidence>
<dbReference type="AlphaFoldDB" id="A0A8C7AAS1"/>
<accession>A0A8C7AAS1</accession>
<dbReference type="Proteomes" id="UP000694425">
    <property type="component" value="Unplaced"/>
</dbReference>
<feature type="region of interest" description="Disordered" evidence="3">
    <location>
        <begin position="45"/>
        <end position="66"/>
    </location>
</feature>
<dbReference type="Gene3D" id="1.20.890.10">
    <property type="entry name" value="cAMP-dependent protein kinase regulatory subunit, dimerization-anchoring domain"/>
    <property type="match status" value="1"/>
</dbReference>
<feature type="region of interest" description="Disordered" evidence="3">
    <location>
        <begin position="112"/>
        <end position="149"/>
    </location>
</feature>
<dbReference type="GeneTree" id="ENSGT00940000162091"/>
<reference evidence="4" key="2">
    <citation type="submission" date="2025-09" db="UniProtKB">
        <authorList>
            <consortium name="Ensembl"/>
        </authorList>
    </citation>
    <scope>IDENTIFICATION</scope>
</reference>
<dbReference type="Pfam" id="PF05186">
    <property type="entry name" value="Dpy-30"/>
    <property type="match status" value="1"/>
</dbReference>
<dbReference type="PANTHER" id="PTHR23356:SF3">
    <property type="entry name" value="DPY30 DOMAIN-CONTAINING PROTEIN 2"/>
    <property type="match status" value="1"/>
</dbReference>
<dbReference type="PANTHER" id="PTHR23356">
    <property type="entry name" value="DPY30-RELATED"/>
    <property type="match status" value="1"/>
</dbReference>
<dbReference type="InterPro" id="IPR007858">
    <property type="entry name" value="Dpy-30_motif"/>
</dbReference>
<feature type="compositionally biased region" description="Polar residues" evidence="3">
    <location>
        <begin position="137"/>
        <end position="149"/>
    </location>
</feature>
<dbReference type="GO" id="GO:0048188">
    <property type="term" value="C:Set1C/COMPASS complex"/>
    <property type="evidence" value="ECO:0007669"/>
    <property type="project" value="InterPro"/>
</dbReference>
<reference evidence="4" key="1">
    <citation type="submission" date="2025-08" db="UniProtKB">
        <authorList>
            <consortium name="Ensembl"/>
        </authorList>
    </citation>
    <scope>IDENTIFICATION</scope>
</reference>
<organism evidence="4 5">
    <name type="scientific">Neovison vison</name>
    <name type="common">American mink</name>
    <name type="synonym">Mustela vison</name>
    <dbReference type="NCBI Taxonomy" id="452646"/>
    <lineage>
        <taxon>Eukaryota</taxon>
        <taxon>Metazoa</taxon>
        <taxon>Chordata</taxon>
        <taxon>Craniata</taxon>
        <taxon>Vertebrata</taxon>
        <taxon>Euteleostomi</taxon>
        <taxon>Mammalia</taxon>
        <taxon>Eutheria</taxon>
        <taxon>Laurasiatheria</taxon>
        <taxon>Carnivora</taxon>
        <taxon>Caniformia</taxon>
        <taxon>Musteloidea</taxon>
        <taxon>Mustelidae</taxon>
        <taxon>Mustelinae</taxon>
        <taxon>Neogale</taxon>
    </lineage>
</organism>
<dbReference type="FunFam" id="1.20.890.10:FF:000012">
    <property type="entry name" value="DPY30 domain containing 2"/>
    <property type="match status" value="1"/>
</dbReference>
<evidence type="ECO:0000256" key="1">
    <source>
        <dbReference type="ARBA" id="ARBA00010849"/>
    </source>
</evidence>
<sequence length="175" mass="19726">METDYLKRCFGNCLSQALAEVAKVRPSDPIEYLGHWLYHYRKTVKAKEEESQRESQLKEEQGNSLKETSMTEMLNQEECQIQQKCEKCDKPLTPIASSTKKTTFIQENTKSLEKDALKQESLPGTSNMIPGMPQSPSPEYSGQTGNCVKTPQEINSQTLQHEIATQMHPGSKSPS</sequence>
<dbReference type="InterPro" id="IPR037856">
    <property type="entry name" value="Sdc1/DPY30"/>
</dbReference>
<dbReference type="InterPro" id="IPR049630">
    <property type="entry name" value="DYDC-like_DD"/>
</dbReference>
<dbReference type="Ensembl" id="ENSNVIT00000004320.1">
    <property type="protein sequence ID" value="ENSNVIP00000003685.1"/>
    <property type="gene ID" value="ENSNVIG00000002926.1"/>
</dbReference>
<evidence type="ECO:0000256" key="2">
    <source>
        <dbReference type="ARBA" id="ARBA00068748"/>
    </source>
</evidence>
<evidence type="ECO:0000313" key="4">
    <source>
        <dbReference type="Ensembl" id="ENSNVIP00000003685.1"/>
    </source>
</evidence>
<comment type="similarity">
    <text evidence="1">Belongs to the dpy-30 family.</text>
</comment>